<protein>
    <recommendedName>
        <fullName evidence="8">TM2 domain-containing protein</fullName>
    </recommendedName>
</protein>
<dbReference type="GO" id="GO:0016020">
    <property type="term" value="C:membrane"/>
    <property type="evidence" value="ECO:0007669"/>
    <property type="project" value="UniProtKB-SubCell"/>
</dbReference>
<evidence type="ECO:0000256" key="6">
    <source>
        <dbReference type="SAM" id="MobiDB-lite"/>
    </source>
</evidence>
<dbReference type="PANTHER" id="PTHR21016:SF25">
    <property type="entry name" value="TM2 DOMAIN-CONTAINING PROTEIN DDB_G0277895-RELATED"/>
    <property type="match status" value="1"/>
</dbReference>
<feature type="region of interest" description="Disordered" evidence="6">
    <location>
        <begin position="410"/>
        <end position="473"/>
    </location>
</feature>
<evidence type="ECO:0000256" key="7">
    <source>
        <dbReference type="SAM" id="Phobius"/>
    </source>
</evidence>
<comment type="similarity">
    <text evidence="2">Belongs to the TM2 family.</text>
</comment>
<evidence type="ECO:0000256" key="5">
    <source>
        <dbReference type="ARBA" id="ARBA00023136"/>
    </source>
</evidence>
<accession>A0A9P8D2U7</accession>
<feature type="transmembrane region" description="Helical" evidence="7">
    <location>
        <begin position="534"/>
        <end position="554"/>
    </location>
</feature>
<feature type="compositionally biased region" description="Acidic residues" evidence="6">
    <location>
        <begin position="249"/>
        <end position="260"/>
    </location>
</feature>
<proteinExistence type="inferred from homology"/>
<dbReference type="EMBL" id="JAIFTL010000004">
    <property type="protein sequence ID" value="KAG9327472.1"/>
    <property type="molecule type" value="Genomic_DNA"/>
</dbReference>
<keyword evidence="4 7" id="KW-1133">Transmembrane helix</keyword>
<evidence type="ECO:0000256" key="1">
    <source>
        <dbReference type="ARBA" id="ARBA00004141"/>
    </source>
</evidence>
<keyword evidence="5 7" id="KW-0472">Membrane</keyword>
<feature type="compositionally biased region" description="Polar residues" evidence="6">
    <location>
        <begin position="19"/>
        <end position="51"/>
    </location>
</feature>
<feature type="region of interest" description="Disordered" evidence="6">
    <location>
        <begin position="16"/>
        <end position="66"/>
    </location>
</feature>
<dbReference type="AlphaFoldDB" id="A0A9P8D2U7"/>
<organism evidence="9 10">
    <name type="scientific">Mortierella alpina</name>
    <name type="common">Oleaginous fungus</name>
    <name type="synonym">Mortierella renispora</name>
    <dbReference type="NCBI Taxonomy" id="64518"/>
    <lineage>
        <taxon>Eukaryota</taxon>
        <taxon>Fungi</taxon>
        <taxon>Fungi incertae sedis</taxon>
        <taxon>Mucoromycota</taxon>
        <taxon>Mortierellomycotina</taxon>
        <taxon>Mortierellomycetes</taxon>
        <taxon>Mortierellales</taxon>
        <taxon>Mortierellaceae</taxon>
        <taxon>Mortierella</taxon>
    </lineage>
</organism>
<evidence type="ECO:0000256" key="3">
    <source>
        <dbReference type="ARBA" id="ARBA00022692"/>
    </source>
</evidence>
<evidence type="ECO:0000256" key="2">
    <source>
        <dbReference type="ARBA" id="ARBA00008284"/>
    </source>
</evidence>
<feature type="domain" description="TM2" evidence="8">
    <location>
        <begin position="595"/>
        <end position="643"/>
    </location>
</feature>
<evidence type="ECO:0000259" key="8">
    <source>
        <dbReference type="Pfam" id="PF05154"/>
    </source>
</evidence>
<dbReference type="Pfam" id="PF05154">
    <property type="entry name" value="TM2"/>
    <property type="match status" value="1"/>
</dbReference>
<gene>
    <name evidence="9" type="ORF">KVV02_000421</name>
</gene>
<dbReference type="InterPro" id="IPR007829">
    <property type="entry name" value="TM2"/>
</dbReference>
<dbReference type="Proteomes" id="UP000717515">
    <property type="component" value="Unassembled WGS sequence"/>
</dbReference>
<evidence type="ECO:0000313" key="9">
    <source>
        <dbReference type="EMBL" id="KAG9327472.1"/>
    </source>
</evidence>
<feature type="compositionally biased region" description="Low complexity" evidence="6">
    <location>
        <begin position="415"/>
        <end position="430"/>
    </location>
</feature>
<comment type="subcellular location">
    <subcellularLocation>
        <location evidence="1">Membrane</location>
        <topology evidence="1">Multi-pass membrane protein</topology>
    </subcellularLocation>
</comment>
<sequence>MGIYVAIPPPLVPPLVHQLGSTHSDSRGTSTHLPTPASTNHSSFASQSFSNGRWAGSMDSGSTSQTPEYYQPLLTSPLPMIAASPPTTSTLPLSTPVSPQPAVSLHAQLLNRLYPSFSTTINASADPPGPSLIPVSRGNPADSGAYSSYPVLGQSVSGTDYRHASSSTAESTRTAAATAIVNTLGRGELQPQRGDSPYIPSSLSMLFSDPEIMQVRQDEVVERAHLEQQQLRLRQRYMDSQRSFSGEDNSLDDLVDESEEGIGHGDHELQLGSEEHAPLLPPVSTQESMAYGYEVVQDDRQAEEYHPYATVMSRHDYLAPHEPSSSSPLFPSPLTTLGGFTPSSILPDPLEEQQQAGAGRIWQDYGTIGNLQQRQASMASHLNQSHAAYYHAVSNYHYSSNEESQLLNRNRDHGASSSGSRVAGGSQSRACVPEEGRWRGRHGREHSSPNSREPDTDGPSSGARHWGRRQQNDRSDDSWLWGIIMSNYGTANHSHGHSGEENQVLLNGVPVEAANDTFYGRTVRHVHHHRKRYFALWLLAAISAVSIVLALYHYEKNKHQGGHPDTTPAPGKGEGHHLLNAYGKKHGDGEVCESDRSYPIAILLSIFFGYVGIDRFYLGYIISALLKLVTAGGFGIWYIIDIVLIVIGGLPDHNGCSLIA</sequence>
<feature type="transmembrane region" description="Helical" evidence="7">
    <location>
        <begin position="598"/>
        <end position="618"/>
    </location>
</feature>
<dbReference type="InterPro" id="IPR050932">
    <property type="entry name" value="TM2D1-3-like"/>
</dbReference>
<comment type="caution">
    <text evidence="9">The sequence shown here is derived from an EMBL/GenBank/DDBJ whole genome shotgun (WGS) entry which is preliminary data.</text>
</comment>
<feature type="transmembrane region" description="Helical" evidence="7">
    <location>
        <begin position="625"/>
        <end position="650"/>
    </location>
</feature>
<keyword evidence="3 7" id="KW-0812">Transmembrane</keyword>
<evidence type="ECO:0000256" key="4">
    <source>
        <dbReference type="ARBA" id="ARBA00022989"/>
    </source>
</evidence>
<reference evidence="9" key="1">
    <citation type="submission" date="2021-07" db="EMBL/GenBank/DDBJ databases">
        <title>Draft genome of Mortierella alpina, strain LL118, isolated from an aspen leaf litter sample.</title>
        <authorList>
            <person name="Yang S."/>
            <person name="Vinatzer B.A."/>
        </authorList>
    </citation>
    <scope>NUCLEOTIDE SEQUENCE</scope>
    <source>
        <strain evidence="9">LL118</strain>
    </source>
</reference>
<name>A0A9P8D2U7_MORAP</name>
<feature type="region of interest" description="Disordered" evidence="6">
    <location>
        <begin position="240"/>
        <end position="266"/>
    </location>
</feature>
<evidence type="ECO:0000313" key="10">
    <source>
        <dbReference type="Proteomes" id="UP000717515"/>
    </source>
</evidence>
<dbReference type="PANTHER" id="PTHR21016">
    <property type="entry name" value="BETA-AMYLOID BINDING PROTEIN-RELATED"/>
    <property type="match status" value="1"/>
</dbReference>